<dbReference type="Gene3D" id="3.40.1090.10">
    <property type="entry name" value="Cytosolic phospholipase A2 catalytic domain"/>
    <property type="match status" value="1"/>
</dbReference>
<evidence type="ECO:0000256" key="1">
    <source>
        <dbReference type="ARBA" id="ARBA00010240"/>
    </source>
</evidence>
<dbReference type="GO" id="GO:0016787">
    <property type="term" value="F:hydrolase activity"/>
    <property type="evidence" value="ECO:0007669"/>
    <property type="project" value="UniProtKB-UniRule"/>
</dbReference>
<dbReference type="EMBL" id="JMQN01000048">
    <property type="protein sequence ID" value="KEA62500.1"/>
    <property type="molecule type" value="Genomic_DNA"/>
</dbReference>
<feature type="active site" description="Nucleophile" evidence="3">
    <location>
        <position position="56"/>
    </location>
</feature>
<dbReference type="InterPro" id="IPR002641">
    <property type="entry name" value="PNPLA_dom"/>
</dbReference>
<comment type="caution">
    <text evidence="5">The sequence shown here is derived from an EMBL/GenBank/DDBJ whole genome shotgun (WGS) entry which is preliminary data.</text>
</comment>
<dbReference type="PANTHER" id="PTHR32176:SF92">
    <property type="entry name" value="XYLOSE ISOMERASE"/>
    <property type="match status" value="1"/>
</dbReference>
<feature type="short sequence motif" description="GXGXXG" evidence="3">
    <location>
        <begin position="17"/>
        <end position="22"/>
    </location>
</feature>
<dbReference type="OrthoDB" id="9807112at2"/>
<comment type="similarity">
    <text evidence="1">Belongs to the patatin family.</text>
</comment>
<dbReference type="STRING" id="1232683.ADIMK_3391"/>
<evidence type="ECO:0000259" key="4">
    <source>
        <dbReference type="PROSITE" id="PS51635"/>
    </source>
</evidence>
<keyword evidence="3" id="KW-0378">Hydrolase</keyword>
<dbReference type="SUPFAM" id="SSF52151">
    <property type="entry name" value="FabD/lysophospholipase-like"/>
    <property type="match status" value="1"/>
</dbReference>
<reference evidence="5 6" key="1">
    <citation type="submission" date="2014-04" db="EMBL/GenBank/DDBJ databases">
        <title>Marinobacterium kochiensis sp. nov., isolated from sediment sample collected from Kochi backwaters in Kerala, India.</title>
        <authorList>
            <person name="Singh A."/>
            <person name="Pinnaka A.K."/>
        </authorList>
    </citation>
    <scope>NUCLEOTIDE SEQUENCE [LARGE SCALE GENOMIC DNA]</scope>
    <source>
        <strain evidence="5 6">AK27</strain>
    </source>
</reference>
<name>A0A081FVE5_9GAMM</name>
<accession>A0A081FVE5</accession>
<feature type="domain" description="PNPLA" evidence="4">
    <location>
        <begin position="13"/>
        <end position="209"/>
    </location>
</feature>
<dbReference type="Proteomes" id="UP000028252">
    <property type="component" value="Unassembled WGS sequence"/>
</dbReference>
<dbReference type="PROSITE" id="PS51635">
    <property type="entry name" value="PNPLA"/>
    <property type="match status" value="1"/>
</dbReference>
<dbReference type="NCBIfam" id="NF041079">
    <property type="entry name" value="CBASS_lipase"/>
    <property type="match status" value="1"/>
</dbReference>
<dbReference type="GO" id="GO:0016042">
    <property type="term" value="P:lipid catabolic process"/>
    <property type="evidence" value="ECO:0007669"/>
    <property type="project" value="UniProtKB-UniRule"/>
</dbReference>
<sequence>MSDSTQKDTVRVLALNGGGVRGLFTISVLAEIERVLSDGDPDVSIGSYFDLIAGTSIGGILALGLADGRTARELEKSFRKQAPTIFPKNKFTPSFIHKKWKSLCALFGHRYDGCRINAAVESILGKDRTIRGLKRRVLIPTVNLTTGHPYYIKTCHNPRFTRDDQFNLVDVARATSAAPTYFSPHFIEVVNAYFVDGGLVANNPSYVAYHEVMTDLKDEFNNINSDNIKILNIGTLSSEFCVNPENIKSLIPGYIKLWGVGQNLIETVMTSNQLMHGYMAKRIMNLNSTSKSYFELDDAVPNEQAGIITLDNASDEALKVLSARGKQVGTYACSDSVLFETFFSTPAPAFVHPKDR</sequence>
<dbReference type="CDD" id="cd07199">
    <property type="entry name" value="Pat17_PNPLA8_PNPLA9_like"/>
    <property type="match status" value="1"/>
</dbReference>
<gene>
    <name evidence="5" type="ORF">ADIMK_3391</name>
</gene>
<evidence type="ECO:0000256" key="3">
    <source>
        <dbReference type="PROSITE-ProRule" id="PRU01161"/>
    </source>
</evidence>
<dbReference type="InterPro" id="IPR016035">
    <property type="entry name" value="Acyl_Trfase/lysoPLipase"/>
</dbReference>
<keyword evidence="2 3" id="KW-0443">Lipid metabolism</keyword>
<keyword evidence="6" id="KW-1185">Reference proteome</keyword>
<dbReference type="AlphaFoldDB" id="A0A081FVE5"/>
<evidence type="ECO:0000313" key="5">
    <source>
        <dbReference type="EMBL" id="KEA62500.1"/>
    </source>
</evidence>
<dbReference type="RefSeq" id="WP_036190780.1">
    <property type="nucleotide sequence ID" value="NZ_JMQN01000048.1"/>
</dbReference>
<evidence type="ECO:0000256" key="2">
    <source>
        <dbReference type="ARBA" id="ARBA00023098"/>
    </source>
</evidence>
<feature type="short sequence motif" description="GXSXG" evidence="3">
    <location>
        <begin position="54"/>
        <end position="58"/>
    </location>
</feature>
<proteinExistence type="inferred from homology"/>
<dbReference type="Pfam" id="PF01734">
    <property type="entry name" value="Patatin"/>
    <property type="match status" value="1"/>
</dbReference>
<dbReference type="PANTHER" id="PTHR32176">
    <property type="entry name" value="XYLOSE ISOMERASE"/>
    <property type="match status" value="1"/>
</dbReference>
<dbReference type="PATRIC" id="fig|1232683.4.peg.3337"/>
<evidence type="ECO:0000313" key="6">
    <source>
        <dbReference type="Proteomes" id="UP000028252"/>
    </source>
</evidence>
<organism evidence="5 6">
    <name type="scientific">Marinobacterium lacunae</name>
    <dbReference type="NCBI Taxonomy" id="1232683"/>
    <lineage>
        <taxon>Bacteria</taxon>
        <taxon>Pseudomonadati</taxon>
        <taxon>Pseudomonadota</taxon>
        <taxon>Gammaproteobacteria</taxon>
        <taxon>Oceanospirillales</taxon>
        <taxon>Oceanospirillaceae</taxon>
        <taxon>Marinobacterium</taxon>
    </lineage>
</organism>
<feature type="active site" description="Proton acceptor" evidence="3">
    <location>
        <position position="196"/>
    </location>
</feature>
<keyword evidence="3" id="KW-0442">Lipid degradation</keyword>
<feature type="short sequence motif" description="DGA/G" evidence="3">
    <location>
        <begin position="196"/>
        <end position="198"/>
    </location>
</feature>
<protein>
    <submittedName>
        <fullName evidence="5">Patatin-related protein</fullName>
    </submittedName>
</protein>
<dbReference type="eggNOG" id="COG3621">
    <property type="taxonomic scope" value="Bacteria"/>
</dbReference>